<dbReference type="EMBL" id="LAZR01070450">
    <property type="protein sequence ID" value="KKK40796.1"/>
    <property type="molecule type" value="Genomic_DNA"/>
</dbReference>
<feature type="non-terminal residue" evidence="1">
    <location>
        <position position="1"/>
    </location>
</feature>
<evidence type="ECO:0008006" key="2">
    <source>
        <dbReference type="Google" id="ProtNLM"/>
    </source>
</evidence>
<sequence>RLFCEKIEETGKILRVLHLSENENVHDFYEEIFQYFKEVMKAYMEDSQELAHYAWLKKDKLQKEAIELMDGLDWEDKDRVKDMIYMAHLIKDMAAVI</sequence>
<organism evidence="1">
    <name type="scientific">marine sediment metagenome</name>
    <dbReference type="NCBI Taxonomy" id="412755"/>
    <lineage>
        <taxon>unclassified sequences</taxon>
        <taxon>metagenomes</taxon>
        <taxon>ecological metagenomes</taxon>
    </lineage>
</organism>
<protein>
    <recommendedName>
        <fullName evidence="2">PhoU domain-containing protein</fullName>
    </recommendedName>
</protein>
<reference evidence="1" key="1">
    <citation type="journal article" date="2015" name="Nature">
        <title>Complex archaea that bridge the gap between prokaryotes and eukaryotes.</title>
        <authorList>
            <person name="Spang A."/>
            <person name="Saw J.H."/>
            <person name="Jorgensen S.L."/>
            <person name="Zaremba-Niedzwiedzka K."/>
            <person name="Martijn J."/>
            <person name="Lind A.E."/>
            <person name="van Eijk R."/>
            <person name="Schleper C."/>
            <person name="Guy L."/>
            <person name="Ettema T.J."/>
        </authorList>
    </citation>
    <scope>NUCLEOTIDE SEQUENCE</scope>
</reference>
<name>A0A0F8XX92_9ZZZZ</name>
<evidence type="ECO:0000313" key="1">
    <source>
        <dbReference type="EMBL" id="KKK40796.1"/>
    </source>
</evidence>
<comment type="caution">
    <text evidence="1">The sequence shown here is derived from an EMBL/GenBank/DDBJ whole genome shotgun (WGS) entry which is preliminary data.</text>
</comment>
<proteinExistence type="predicted"/>
<gene>
    <name evidence="1" type="ORF">LCGC14_2970910</name>
</gene>
<dbReference type="AlphaFoldDB" id="A0A0F8XX92"/>
<accession>A0A0F8XX92</accession>